<evidence type="ECO:0000313" key="2">
    <source>
        <dbReference type="Proteomes" id="UP000177067"/>
    </source>
</evidence>
<gene>
    <name evidence="1" type="ORF">A2725_02420</name>
</gene>
<name>A0A1F6LKF4_9BACT</name>
<sequence>MRTEGSYNPEQYIKSEEDSVILSTPQLASSMNMVSEFNNFVDKPRKEGEAKGRDRQKAMIDRLSKELVVDPTRAIDTINSLELLADIPGYRSEDFKNSLIEKLKKVNLPKDAGVLEKWMTVMVEDQIYGELAEALLTNKINKLGNEKELVDFIYELCVGGFFSGNKKISDKLVEILSYKTDILKTESRQALLFVISKFSSDNDILAKRLEIEGAIGLHSQKSDGLEDIVKNYSEVEANIYESDEFKNEFDRRLKDVGKDEGIIILKRMEKLNDLYNKENDIPIEKILRGDKTGLLRALTKSGELGKFVANEGAKLIKSENNEDTFSVILPTATSIANGLSQDEINSGLLEFLKKTEGGIDELHLDTEYWETLSQIMPDNLDLEEGLKELGELNVSLKQDIQDNTRYSLSPRGDRVEITDPELLKLGFETVTYTINESNKKEVIVDVKIGLYTFRLLLDQYVIPRNAKTQKPINFSGKGEFIKNIILSHLREIKCSEKVRESTGDGNDAEVKSFISRRGHVRVLQEGQSPGFRQASMGLEYGIDINAINMGIKKDGGTRFKTFVSPSVADISGKGPVRCKTETATKKLDEIIKKNRKNKE</sequence>
<reference evidence="1 2" key="1">
    <citation type="journal article" date="2016" name="Nat. Commun.">
        <title>Thousands of microbial genomes shed light on interconnected biogeochemical processes in an aquifer system.</title>
        <authorList>
            <person name="Anantharaman K."/>
            <person name="Brown C.T."/>
            <person name="Hug L.A."/>
            <person name="Sharon I."/>
            <person name="Castelle C.J."/>
            <person name="Probst A.J."/>
            <person name="Thomas B.C."/>
            <person name="Singh A."/>
            <person name="Wilkins M.J."/>
            <person name="Karaoz U."/>
            <person name="Brodie E.L."/>
            <person name="Williams K.H."/>
            <person name="Hubbard S.S."/>
            <person name="Banfield J.F."/>
        </authorList>
    </citation>
    <scope>NUCLEOTIDE SEQUENCE [LARGE SCALE GENOMIC DNA]</scope>
</reference>
<accession>A0A1F6LKF4</accession>
<proteinExistence type="predicted"/>
<dbReference type="EMBL" id="MFPS01000006">
    <property type="protein sequence ID" value="OGH59847.1"/>
    <property type="molecule type" value="Genomic_DNA"/>
</dbReference>
<evidence type="ECO:0000313" key="1">
    <source>
        <dbReference type="EMBL" id="OGH59847.1"/>
    </source>
</evidence>
<comment type="caution">
    <text evidence="1">The sequence shown here is derived from an EMBL/GenBank/DDBJ whole genome shotgun (WGS) entry which is preliminary data.</text>
</comment>
<organism evidence="1 2">
    <name type="scientific">Candidatus Magasanikbacteria bacterium RIFCSPHIGHO2_01_FULL_33_34</name>
    <dbReference type="NCBI Taxonomy" id="1798671"/>
    <lineage>
        <taxon>Bacteria</taxon>
        <taxon>Candidatus Magasanikiibacteriota</taxon>
    </lineage>
</organism>
<dbReference type="Proteomes" id="UP000177067">
    <property type="component" value="Unassembled WGS sequence"/>
</dbReference>
<protein>
    <submittedName>
        <fullName evidence="1">Uncharacterized protein</fullName>
    </submittedName>
</protein>
<dbReference type="AlphaFoldDB" id="A0A1F6LKF4"/>